<name>A0A7J6X073_THATH</name>
<organism evidence="1 2">
    <name type="scientific">Thalictrum thalictroides</name>
    <name type="common">Rue-anemone</name>
    <name type="synonym">Anemone thalictroides</name>
    <dbReference type="NCBI Taxonomy" id="46969"/>
    <lineage>
        <taxon>Eukaryota</taxon>
        <taxon>Viridiplantae</taxon>
        <taxon>Streptophyta</taxon>
        <taxon>Embryophyta</taxon>
        <taxon>Tracheophyta</taxon>
        <taxon>Spermatophyta</taxon>
        <taxon>Magnoliopsida</taxon>
        <taxon>Ranunculales</taxon>
        <taxon>Ranunculaceae</taxon>
        <taxon>Thalictroideae</taxon>
        <taxon>Thalictrum</taxon>
    </lineage>
</organism>
<evidence type="ECO:0000313" key="1">
    <source>
        <dbReference type="EMBL" id="KAF5202238.1"/>
    </source>
</evidence>
<reference evidence="1 2" key="1">
    <citation type="submission" date="2020-06" db="EMBL/GenBank/DDBJ databases">
        <title>Transcriptomic and genomic resources for Thalictrum thalictroides and T. hernandezii: Facilitating candidate gene discovery in an emerging model plant lineage.</title>
        <authorList>
            <person name="Arias T."/>
            <person name="Riano-Pachon D.M."/>
            <person name="Di Stilio V.S."/>
        </authorList>
    </citation>
    <scope>NUCLEOTIDE SEQUENCE [LARGE SCALE GENOMIC DNA]</scope>
    <source>
        <strain evidence="2">cv. WT478/WT964</strain>
        <tissue evidence="1">Leaves</tissue>
    </source>
</reference>
<dbReference type="Proteomes" id="UP000554482">
    <property type="component" value="Unassembled WGS sequence"/>
</dbReference>
<gene>
    <name evidence="1" type="ORF">FRX31_008174</name>
</gene>
<proteinExistence type="predicted"/>
<protein>
    <submittedName>
        <fullName evidence="1">Uncharacterized protein</fullName>
    </submittedName>
</protein>
<dbReference type="AlphaFoldDB" id="A0A7J6X073"/>
<dbReference type="EMBL" id="JABWDY010008418">
    <property type="protein sequence ID" value="KAF5202238.1"/>
    <property type="molecule type" value="Genomic_DNA"/>
</dbReference>
<sequence length="97" mass="10788">MLSNSLSQTPSSPFINSVHRRSGGDDYLFRLVLWVFSLISHGSLIHFHPSSSSSTCIKFFGGEQGVFFHAEATIVQRKVHAYLKGSESTIPTVYLEL</sequence>
<comment type="caution">
    <text evidence="1">The sequence shown here is derived from an EMBL/GenBank/DDBJ whole genome shotgun (WGS) entry which is preliminary data.</text>
</comment>
<keyword evidence="2" id="KW-1185">Reference proteome</keyword>
<accession>A0A7J6X073</accession>
<evidence type="ECO:0000313" key="2">
    <source>
        <dbReference type="Proteomes" id="UP000554482"/>
    </source>
</evidence>